<proteinExistence type="predicted"/>
<accession>A0A9D5C954</accession>
<gene>
    <name evidence="1" type="ORF">J5N97_025059</name>
</gene>
<sequence>MLLEGPVKGHVYAISKDLSTFISVNRHILHKYANEDISLGSWFIGLDVEHIDERSFCYGTTQDCKWKAHAGNPCAASFDWSCSGIRKSAERMEEVHQHCGEGDGAVRHSYYYDTVLNSTDLLEICS</sequence>
<dbReference type="OrthoDB" id="1693012at2759"/>
<dbReference type="AlphaFoldDB" id="A0A9D5C954"/>
<keyword evidence="2" id="KW-1185">Reference proteome</keyword>
<dbReference type="Proteomes" id="UP001085076">
    <property type="component" value="Miscellaneous, Linkage group lg07"/>
</dbReference>
<evidence type="ECO:0000313" key="1">
    <source>
        <dbReference type="EMBL" id="KAJ0968142.1"/>
    </source>
</evidence>
<protein>
    <recommendedName>
        <fullName evidence="3">Hexosyltransferase</fullName>
    </recommendedName>
</protein>
<name>A0A9D5C954_9LILI</name>
<reference evidence="1" key="1">
    <citation type="submission" date="2021-03" db="EMBL/GenBank/DDBJ databases">
        <authorList>
            <person name="Li Z."/>
            <person name="Yang C."/>
        </authorList>
    </citation>
    <scope>NUCLEOTIDE SEQUENCE</scope>
    <source>
        <strain evidence="1">Dzin_1.0</strain>
        <tissue evidence="1">Leaf</tissue>
    </source>
</reference>
<comment type="caution">
    <text evidence="1">The sequence shown here is derived from an EMBL/GenBank/DDBJ whole genome shotgun (WGS) entry which is preliminary data.</text>
</comment>
<dbReference type="EMBL" id="JAGGNH010000007">
    <property type="protein sequence ID" value="KAJ0968142.1"/>
    <property type="molecule type" value="Genomic_DNA"/>
</dbReference>
<evidence type="ECO:0008006" key="3">
    <source>
        <dbReference type="Google" id="ProtNLM"/>
    </source>
</evidence>
<evidence type="ECO:0000313" key="2">
    <source>
        <dbReference type="Proteomes" id="UP001085076"/>
    </source>
</evidence>
<reference evidence="1" key="2">
    <citation type="journal article" date="2022" name="Hortic Res">
        <title>The genome of Dioscorea zingiberensis sheds light on the biosynthesis, origin and evolution of the medicinally important diosgenin saponins.</title>
        <authorList>
            <person name="Li Y."/>
            <person name="Tan C."/>
            <person name="Li Z."/>
            <person name="Guo J."/>
            <person name="Li S."/>
            <person name="Chen X."/>
            <person name="Wang C."/>
            <person name="Dai X."/>
            <person name="Yang H."/>
            <person name="Song W."/>
            <person name="Hou L."/>
            <person name="Xu J."/>
            <person name="Tong Z."/>
            <person name="Xu A."/>
            <person name="Yuan X."/>
            <person name="Wang W."/>
            <person name="Yang Q."/>
            <person name="Chen L."/>
            <person name="Sun Z."/>
            <person name="Wang K."/>
            <person name="Pan B."/>
            <person name="Chen J."/>
            <person name="Bao Y."/>
            <person name="Liu F."/>
            <person name="Qi X."/>
            <person name="Gang D.R."/>
            <person name="Wen J."/>
            <person name="Li J."/>
        </authorList>
    </citation>
    <scope>NUCLEOTIDE SEQUENCE</scope>
    <source>
        <strain evidence="1">Dzin_1.0</strain>
    </source>
</reference>
<organism evidence="1 2">
    <name type="scientific">Dioscorea zingiberensis</name>
    <dbReference type="NCBI Taxonomy" id="325984"/>
    <lineage>
        <taxon>Eukaryota</taxon>
        <taxon>Viridiplantae</taxon>
        <taxon>Streptophyta</taxon>
        <taxon>Embryophyta</taxon>
        <taxon>Tracheophyta</taxon>
        <taxon>Spermatophyta</taxon>
        <taxon>Magnoliopsida</taxon>
        <taxon>Liliopsida</taxon>
        <taxon>Dioscoreales</taxon>
        <taxon>Dioscoreaceae</taxon>
        <taxon>Dioscorea</taxon>
    </lineage>
</organism>